<accession>A0A328AML0</accession>
<dbReference type="InterPro" id="IPR011049">
    <property type="entry name" value="Serralysin-like_metalloprot_C"/>
</dbReference>
<dbReference type="Pfam" id="PF00722">
    <property type="entry name" value="Glyco_hydro_16"/>
    <property type="match status" value="1"/>
</dbReference>
<dbReference type="AlphaFoldDB" id="A0A328AML0"/>
<dbReference type="PROSITE" id="PS51762">
    <property type="entry name" value="GH16_2"/>
    <property type="match status" value="1"/>
</dbReference>
<dbReference type="GO" id="GO:0005975">
    <property type="term" value="P:carbohydrate metabolic process"/>
    <property type="evidence" value="ECO:0007669"/>
    <property type="project" value="InterPro"/>
</dbReference>
<comment type="similarity">
    <text evidence="1">Belongs to the glycosyl hydrolase 16 family.</text>
</comment>
<evidence type="ECO:0000259" key="3">
    <source>
        <dbReference type="PROSITE" id="PS51762"/>
    </source>
</evidence>
<protein>
    <recommendedName>
        <fullName evidence="3">GH16 domain-containing protein</fullName>
    </recommendedName>
</protein>
<dbReference type="EMBL" id="QFYQ01000001">
    <property type="protein sequence ID" value="RAK55216.1"/>
    <property type="molecule type" value="Genomic_DNA"/>
</dbReference>
<dbReference type="Proteomes" id="UP000249254">
    <property type="component" value="Unassembled WGS sequence"/>
</dbReference>
<comment type="caution">
    <text evidence="4">The sequence shown here is derived from an EMBL/GenBank/DDBJ whole genome shotgun (WGS) entry which is preliminary data.</text>
</comment>
<keyword evidence="5" id="KW-1185">Reference proteome</keyword>
<feature type="region of interest" description="Disordered" evidence="2">
    <location>
        <begin position="397"/>
        <end position="421"/>
    </location>
</feature>
<dbReference type="CDD" id="cd08023">
    <property type="entry name" value="GH16_laminarinase_like"/>
    <property type="match status" value="1"/>
</dbReference>
<dbReference type="PRINTS" id="PR00313">
    <property type="entry name" value="CABNDNGRPT"/>
</dbReference>
<evidence type="ECO:0000256" key="1">
    <source>
        <dbReference type="ARBA" id="ARBA00006865"/>
    </source>
</evidence>
<dbReference type="PANTHER" id="PTHR10963:SF55">
    <property type="entry name" value="GLYCOSIDE HYDROLASE FAMILY 16 PROTEIN"/>
    <property type="match status" value="1"/>
</dbReference>
<organism evidence="4 5">
    <name type="scientific">Phenylobacterium soli</name>
    <dbReference type="NCBI Taxonomy" id="2170551"/>
    <lineage>
        <taxon>Bacteria</taxon>
        <taxon>Pseudomonadati</taxon>
        <taxon>Pseudomonadota</taxon>
        <taxon>Alphaproteobacteria</taxon>
        <taxon>Caulobacterales</taxon>
        <taxon>Caulobacteraceae</taxon>
        <taxon>Phenylobacterium</taxon>
    </lineage>
</organism>
<dbReference type="InterPro" id="IPR013320">
    <property type="entry name" value="ConA-like_dom_sf"/>
</dbReference>
<reference evidence="5" key="1">
    <citation type="submission" date="2018-05" db="EMBL/GenBank/DDBJ databases">
        <authorList>
            <person name="Li X."/>
        </authorList>
    </citation>
    <scope>NUCLEOTIDE SEQUENCE [LARGE SCALE GENOMIC DNA]</scope>
    <source>
        <strain evidence="5">LX32</strain>
    </source>
</reference>
<dbReference type="InterPro" id="IPR001343">
    <property type="entry name" value="Hemolysn_Ca-bd"/>
</dbReference>
<dbReference type="GO" id="GO:0004553">
    <property type="term" value="F:hydrolase activity, hydrolyzing O-glycosyl compounds"/>
    <property type="evidence" value="ECO:0007669"/>
    <property type="project" value="InterPro"/>
</dbReference>
<dbReference type="InterPro" id="IPR050546">
    <property type="entry name" value="Glycosyl_Hydrlase_16"/>
</dbReference>
<feature type="compositionally biased region" description="Basic and acidic residues" evidence="2">
    <location>
        <begin position="412"/>
        <end position="421"/>
    </location>
</feature>
<evidence type="ECO:0000256" key="2">
    <source>
        <dbReference type="SAM" id="MobiDB-lite"/>
    </source>
</evidence>
<dbReference type="Gene3D" id="2.60.120.200">
    <property type="match status" value="1"/>
</dbReference>
<evidence type="ECO:0000313" key="5">
    <source>
        <dbReference type="Proteomes" id="UP000249254"/>
    </source>
</evidence>
<dbReference type="SUPFAM" id="SSF49899">
    <property type="entry name" value="Concanavalin A-like lectins/glucanases"/>
    <property type="match status" value="1"/>
</dbReference>
<proteinExistence type="inferred from homology"/>
<dbReference type="PANTHER" id="PTHR10963">
    <property type="entry name" value="GLYCOSYL HYDROLASE-RELATED"/>
    <property type="match status" value="1"/>
</dbReference>
<dbReference type="InterPro" id="IPR000757">
    <property type="entry name" value="Beta-glucanase-like"/>
</dbReference>
<dbReference type="OrthoDB" id="7176402at2"/>
<dbReference type="SUPFAM" id="SSF51120">
    <property type="entry name" value="beta-Roll"/>
    <property type="match status" value="1"/>
</dbReference>
<dbReference type="Pfam" id="PF00353">
    <property type="entry name" value="HemolysinCabind"/>
    <property type="match status" value="2"/>
</dbReference>
<sequence>MTSLPSPRRTGRGTGQGTRGTRMTATLTFSDDFNNLSLWNGSGGTWSTTTHYVDPMGNGSSLPSNGEQEWYINANYGPTASVKPWTVNNGVLTLTAQKVDPSIAGYLGYNQSGLPAMGSYQYTSGLIETDHSFSQTYGYFEMKAQLPAGQGLWPAFWLMRTDGSWPPELDVMEALGKDTTTAYASVHTAQTGTHTSQGMAVNLGDFSSGYHTYAVDWEADKITFFYDNKQVYQVDTPADMHSPMYMIANLAIGGGWAGSADASTPAVSQMNIDYIKAWTSNPYADGQAAATAPTAATSPASGSTATASVVNGVASAPLEGGSLQGGDGADTLTGGANGSNRLMGGGGSDQITGGGYFDALNGNAGADTVHGGGGDDWVSGGRDDDFVFGDAGNDIANGNLGNDTVDGGPGDDTVRGGAGDDRLFGGDGNDHLWGDRGVNNLTGGAGADTFHTFAGAGVSYVSDFHQAEGDRIAVDGAAYTVSQSGADVLVDLGGGTQMILQNTQLTSLHDGWIF</sequence>
<feature type="region of interest" description="Disordered" evidence="2">
    <location>
        <begin position="320"/>
        <end position="345"/>
    </location>
</feature>
<dbReference type="GO" id="GO:0005509">
    <property type="term" value="F:calcium ion binding"/>
    <property type="evidence" value="ECO:0007669"/>
    <property type="project" value="InterPro"/>
</dbReference>
<feature type="region of interest" description="Disordered" evidence="2">
    <location>
        <begin position="1"/>
        <end position="23"/>
    </location>
</feature>
<name>A0A328AML0_9CAUL</name>
<gene>
    <name evidence="4" type="ORF">DJ017_12150</name>
</gene>
<feature type="domain" description="GH16" evidence="3">
    <location>
        <begin position="1"/>
        <end position="283"/>
    </location>
</feature>
<dbReference type="Gene3D" id="2.150.10.10">
    <property type="entry name" value="Serralysin-like metalloprotease, C-terminal"/>
    <property type="match status" value="1"/>
</dbReference>
<evidence type="ECO:0000313" key="4">
    <source>
        <dbReference type="EMBL" id="RAK55216.1"/>
    </source>
</evidence>